<keyword evidence="4" id="KW-1185">Reference proteome</keyword>
<dbReference type="Gene3D" id="2.40.128.150">
    <property type="entry name" value="Cysteine proteinases"/>
    <property type="match status" value="1"/>
</dbReference>
<organism evidence="3 4">
    <name type="scientific">Iodobacter arcticus</name>
    <dbReference type="NCBI Taxonomy" id="590593"/>
    <lineage>
        <taxon>Bacteria</taxon>
        <taxon>Pseudomonadati</taxon>
        <taxon>Pseudomonadota</taxon>
        <taxon>Betaproteobacteria</taxon>
        <taxon>Neisseriales</taxon>
        <taxon>Chitinibacteraceae</taxon>
        <taxon>Iodobacter</taxon>
    </lineage>
</organism>
<dbReference type="EMBL" id="JBHTBQ010000033">
    <property type="protein sequence ID" value="MFC7421341.1"/>
    <property type="molecule type" value="Genomic_DNA"/>
</dbReference>
<evidence type="ECO:0000256" key="1">
    <source>
        <dbReference type="ARBA" id="ARBA00006547"/>
    </source>
</evidence>
<dbReference type="PANTHER" id="PTHR11786">
    <property type="entry name" value="N-HYDROXYARYLAMINE O-ACETYLTRANSFERASE"/>
    <property type="match status" value="1"/>
</dbReference>
<dbReference type="InterPro" id="IPR001447">
    <property type="entry name" value="Arylamine_N-AcTrfase"/>
</dbReference>
<comment type="caution">
    <text evidence="3">The sequence shown here is derived from an EMBL/GenBank/DDBJ whole genome shotgun (WGS) entry which is preliminary data.</text>
</comment>
<proteinExistence type="inferred from homology"/>
<dbReference type="Proteomes" id="UP001596473">
    <property type="component" value="Unassembled WGS sequence"/>
</dbReference>
<comment type="similarity">
    <text evidence="1 2">Belongs to the arylamine N-acetyltransferase family.</text>
</comment>
<evidence type="ECO:0000256" key="2">
    <source>
        <dbReference type="RuleBase" id="RU003452"/>
    </source>
</evidence>
<gene>
    <name evidence="3" type="ORF">ACFQNF_15865</name>
</gene>
<dbReference type="Gene3D" id="3.30.2140.10">
    <property type="entry name" value="Arylamine N-acetyltransferase"/>
    <property type="match status" value="1"/>
</dbReference>
<evidence type="ECO:0000313" key="3">
    <source>
        <dbReference type="EMBL" id="MFC7421341.1"/>
    </source>
</evidence>
<name>A0ABW2R0N2_9NEIS</name>
<sequence>MLSDKEIEQYLGRINYSGSIAVDLATLTTLHQAHMRHIPFENLDIHLNIPIDLSLPALFTKVILKRRGGFCYELNYLFFALLSSIGFSTQLISAQVFNGKSYGPEFDHLLLLVTLNDQQFIADVGFGDSFQTPLAFHSLKNENTSYQIMQSDDFYTVMQKKSNQEYKPQYQFTLNAYEISDFAEMCVYQQTSPASHFTQKSVCSIATLEGRNTISNGCVIQTKNGRRTIHHINNNAEYRQLLQQYFQISLPENARIAALFPEKKAISQVNP</sequence>
<dbReference type="PANTHER" id="PTHR11786:SF0">
    <property type="entry name" value="ARYLAMINE N-ACETYLTRANSFERASE 4-RELATED"/>
    <property type="match status" value="1"/>
</dbReference>
<dbReference type="InterPro" id="IPR038765">
    <property type="entry name" value="Papain-like_cys_pep_sf"/>
</dbReference>
<reference evidence="4" key="1">
    <citation type="journal article" date="2019" name="Int. J. Syst. Evol. Microbiol.">
        <title>The Global Catalogue of Microorganisms (GCM) 10K type strain sequencing project: providing services to taxonomists for standard genome sequencing and annotation.</title>
        <authorList>
            <consortium name="The Broad Institute Genomics Platform"/>
            <consortium name="The Broad Institute Genome Sequencing Center for Infectious Disease"/>
            <person name="Wu L."/>
            <person name="Ma J."/>
        </authorList>
    </citation>
    <scope>NUCLEOTIDE SEQUENCE [LARGE SCALE GENOMIC DNA]</scope>
    <source>
        <strain evidence="4">CCUG 62945</strain>
    </source>
</reference>
<evidence type="ECO:0000313" key="4">
    <source>
        <dbReference type="Proteomes" id="UP001596473"/>
    </source>
</evidence>
<dbReference type="SUPFAM" id="SSF54001">
    <property type="entry name" value="Cysteine proteinases"/>
    <property type="match status" value="1"/>
</dbReference>
<dbReference type="PRINTS" id="PR01543">
    <property type="entry name" value="ANATRNSFRASE"/>
</dbReference>
<dbReference type="RefSeq" id="WP_380188899.1">
    <property type="nucleotide sequence ID" value="NZ_JBHTBQ010000033.1"/>
</dbReference>
<protein>
    <submittedName>
        <fullName evidence="3">Arylamine N-acetyltransferase</fullName>
    </submittedName>
</protein>
<accession>A0ABW2R0N2</accession>
<dbReference type="Pfam" id="PF00797">
    <property type="entry name" value="Acetyltransf_2"/>
    <property type="match status" value="1"/>
</dbReference>